<keyword evidence="2" id="KW-0479">Metal-binding</keyword>
<organism evidence="6 7">
    <name type="scientific">Candidatus Desulfolinea nitratireducens</name>
    <dbReference type="NCBI Taxonomy" id="2841698"/>
    <lineage>
        <taxon>Bacteria</taxon>
        <taxon>Bacillati</taxon>
        <taxon>Chloroflexota</taxon>
        <taxon>Anaerolineae</taxon>
        <taxon>Anaerolineales</taxon>
        <taxon>Anaerolineales incertae sedis</taxon>
        <taxon>Candidatus Desulfolinea</taxon>
    </lineage>
</organism>
<feature type="domain" description="4Fe-4S" evidence="5">
    <location>
        <begin position="1"/>
        <end position="59"/>
    </location>
</feature>
<accession>A0A8J6NI78</accession>
<dbReference type="Gene3D" id="3.40.50.11600">
    <property type="match status" value="1"/>
</dbReference>
<dbReference type="PROSITE" id="PS51656">
    <property type="entry name" value="4FE4S"/>
    <property type="match status" value="1"/>
</dbReference>
<dbReference type="PANTHER" id="PTHR36214">
    <property type="match status" value="1"/>
</dbReference>
<dbReference type="Proteomes" id="UP000614469">
    <property type="component" value="Unassembled WGS sequence"/>
</dbReference>
<dbReference type="InterPro" id="IPR007202">
    <property type="entry name" value="4Fe-4S_dom"/>
</dbReference>
<evidence type="ECO:0000256" key="4">
    <source>
        <dbReference type="ARBA" id="ARBA00023014"/>
    </source>
</evidence>
<evidence type="ECO:0000259" key="5">
    <source>
        <dbReference type="PROSITE" id="PS51656"/>
    </source>
</evidence>
<dbReference type="AlphaFoldDB" id="A0A8J6NI78"/>
<comment type="caution">
    <text evidence="6">The sequence shown here is derived from an EMBL/GenBank/DDBJ whole genome shotgun (WGS) entry which is preliminary data.</text>
</comment>
<dbReference type="EMBL" id="JACNJN010000071">
    <property type="protein sequence ID" value="MBC8334535.1"/>
    <property type="molecule type" value="Genomic_DNA"/>
</dbReference>
<sequence>MALSGIEIYKMLPKTNCKDCDFPTCLAFAMKLAAKQVELSLCPHVSEESTALLSEAAAPPVRPFALKSNGYEAKAGSEVVLFRHEKTFYSRPGLFLRVYDSQSAEEIKAKVSPADAYMVDYVGIELEMGGFVIQADGGDFGKAVSTVREISQRPLILIGEADQLKAGLAAISGDEKVMLGHATADNWEAMAALAKEYDTALAIEADSVDAMVDLSEKVQGAGVKDLVLSPTQRGFRGTLTANTVSRRMALKKNFRALGYPIISFPGDVGDASTEATLAAQAIGKYSGFIVMDNFSPETAYALLVLRENIYTDPQKPIQVQPGIYEINGPGPDSPVLVTTNFSITYFSVANEVESSGNPSWLLVTEAEGMSVLTAWAAGKFDAEVIAKDVKRFEVADKVTTKNIVLPGHTAVLSGELEEELPDWNVLVGPREAVDIPAYLKSLV</sequence>
<keyword evidence="1" id="KW-0004">4Fe-4S</keyword>
<reference evidence="6 7" key="1">
    <citation type="submission" date="2020-08" db="EMBL/GenBank/DDBJ databases">
        <title>Bridging the membrane lipid divide: bacteria of the FCB group superphylum have the potential to synthesize archaeal ether lipids.</title>
        <authorList>
            <person name="Villanueva L."/>
            <person name="Von Meijenfeldt F.A.B."/>
            <person name="Westbye A.B."/>
            <person name="Yadav S."/>
            <person name="Hopmans E.C."/>
            <person name="Dutilh B.E."/>
            <person name="Sinninghe Damste J.S."/>
        </authorList>
    </citation>
    <scope>NUCLEOTIDE SEQUENCE [LARGE SCALE GENOMIC DNA]</scope>
    <source>
        <strain evidence="6">NIOZ-UU36</strain>
    </source>
</reference>
<evidence type="ECO:0000256" key="3">
    <source>
        <dbReference type="ARBA" id="ARBA00023004"/>
    </source>
</evidence>
<name>A0A8J6NI78_9CHLR</name>
<evidence type="ECO:0000313" key="7">
    <source>
        <dbReference type="Proteomes" id="UP000614469"/>
    </source>
</evidence>
<keyword evidence="4" id="KW-0411">Iron-sulfur</keyword>
<dbReference type="PANTHER" id="PTHR36214:SF3">
    <property type="entry name" value="ACETYL-COA DECARBONYLASE_SYNTHASE COMPLEX SUBUNIT GAMMA"/>
    <property type="match status" value="1"/>
</dbReference>
<dbReference type="Gene3D" id="3.20.20.20">
    <property type="entry name" value="Dihydropteroate synthase-like"/>
    <property type="match status" value="1"/>
</dbReference>
<dbReference type="Pfam" id="PF04060">
    <property type="entry name" value="FeS"/>
    <property type="match status" value="1"/>
</dbReference>
<evidence type="ECO:0000256" key="1">
    <source>
        <dbReference type="ARBA" id="ARBA00022485"/>
    </source>
</evidence>
<dbReference type="InterPro" id="IPR011005">
    <property type="entry name" value="Dihydropteroate_synth-like_sf"/>
</dbReference>
<evidence type="ECO:0000256" key="2">
    <source>
        <dbReference type="ARBA" id="ARBA00022723"/>
    </source>
</evidence>
<keyword evidence="3" id="KW-0408">Iron</keyword>
<proteinExistence type="predicted"/>
<dbReference type="GO" id="GO:0046872">
    <property type="term" value="F:metal ion binding"/>
    <property type="evidence" value="ECO:0007669"/>
    <property type="project" value="UniProtKB-KW"/>
</dbReference>
<dbReference type="InterPro" id="IPR016041">
    <property type="entry name" value="Ac-CoA_synth_d_su_TIM-brl"/>
</dbReference>
<evidence type="ECO:0000313" key="6">
    <source>
        <dbReference type="EMBL" id="MBC8334535.1"/>
    </source>
</evidence>
<dbReference type="GO" id="GO:0051539">
    <property type="term" value="F:4 iron, 4 sulfur cluster binding"/>
    <property type="evidence" value="ECO:0007669"/>
    <property type="project" value="UniProtKB-KW"/>
</dbReference>
<dbReference type="NCBIfam" id="NF003195">
    <property type="entry name" value="PRK04165.1"/>
    <property type="match status" value="1"/>
</dbReference>
<gene>
    <name evidence="6" type="ORF">H8E29_04665</name>
</gene>
<dbReference type="InterPro" id="IPR051069">
    <property type="entry name" value="ACDS_complex_subunit"/>
</dbReference>
<protein>
    <submittedName>
        <fullName evidence="6">Acetyl-CoA decarbonylase/synthase complex subunit gamma</fullName>
    </submittedName>
</protein>
<dbReference type="Pfam" id="PF03599">
    <property type="entry name" value="CdhD"/>
    <property type="match status" value="1"/>
</dbReference>